<dbReference type="EMBL" id="BBMT01000011">
    <property type="protein sequence ID" value="GAL36629.1"/>
    <property type="molecule type" value="Genomic_DNA"/>
</dbReference>
<reference evidence="1 2" key="1">
    <citation type="submission" date="2014-09" db="EMBL/GenBank/DDBJ databases">
        <title>Vibrio maritimus JCM 19240. (C210) whole genome shotgun sequence.</title>
        <authorList>
            <person name="Sawabe T."/>
            <person name="Meirelles P."/>
            <person name="Nakanishi M."/>
            <person name="Sayaka M."/>
            <person name="Hattori M."/>
            <person name="Ohkuma M."/>
        </authorList>
    </citation>
    <scope>NUCLEOTIDE SEQUENCE [LARGE SCALE GENOMIC DNA]</scope>
    <source>
        <strain evidence="1 2">JCM 19240</strain>
    </source>
</reference>
<evidence type="ECO:0000313" key="1">
    <source>
        <dbReference type="EMBL" id="GAL36629.1"/>
    </source>
</evidence>
<comment type="caution">
    <text evidence="1">The sequence shown here is derived from an EMBL/GenBank/DDBJ whole genome shotgun (WGS) entry which is preliminary data.</text>
</comment>
<organism evidence="1 2">
    <name type="scientific">Vibrio maritimus</name>
    <dbReference type="NCBI Taxonomy" id="990268"/>
    <lineage>
        <taxon>Bacteria</taxon>
        <taxon>Pseudomonadati</taxon>
        <taxon>Pseudomonadota</taxon>
        <taxon>Gammaproteobacteria</taxon>
        <taxon>Vibrionales</taxon>
        <taxon>Vibrionaceae</taxon>
        <taxon>Vibrio</taxon>
    </lineage>
</organism>
<keyword evidence="2" id="KW-1185">Reference proteome</keyword>
<protein>
    <submittedName>
        <fullName evidence="1">Uncharacterized protein</fullName>
    </submittedName>
</protein>
<accession>A0A090TCZ6</accession>
<proteinExistence type="predicted"/>
<sequence>MLHTILVKGIFTERQLEQGTFQVDKNKDIEHKALILNDIISILH</sequence>
<evidence type="ECO:0000313" key="2">
    <source>
        <dbReference type="Proteomes" id="UP000029224"/>
    </source>
</evidence>
<reference evidence="1 2" key="2">
    <citation type="submission" date="2014-09" db="EMBL/GenBank/DDBJ databases">
        <authorList>
            <consortium name="NBRP consortium"/>
            <person name="Sawabe T."/>
            <person name="Meirelles P."/>
            <person name="Nakanishi M."/>
            <person name="Sayaka M."/>
            <person name="Hattori M."/>
            <person name="Ohkuma M."/>
        </authorList>
    </citation>
    <scope>NUCLEOTIDE SEQUENCE [LARGE SCALE GENOMIC DNA]</scope>
    <source>
        <strain evidence="1 2">JCM 19240</strain>
    </source>
</reference>
<gene>
    <name evidence="1" type="ORF">JCM19240_2698</name>
</gene>
<dbReference type="AlphaFoldDB" id="A0A090TCZ6"/>
<dbReference type="Proteomes" id="UP000029224">
    <property type="component" value="Unassembled WGS sequence"/>
</dbReference>
<name>A0A090TCZ6_9VIBR</name>